<dbReference type="EMBL" id="AZMV01000006">
    <property type="protein sequence ID" value="ETY71227.1"/>
    <property type="molecule type" value="Genomic_DNA"/>
</dbReference>
<dbReference type="GO" id="GO:0003677">
    <property type="term" value="F:DNA binding"/>
    <property type="evidence" value="ECO:0007669"/>
    <property type="project" value="UniProtKB-KW"/>
</dbReference>
<dbReference type="Gene3D" id="1.10.10.10">
    <property type="entry name" value="Winged helix-like DNA-binding domain superfamily/Winged helix DNA-binding domain"/>
    <property type="match status" value="1"/>
</dbReference>
<evidence type="ECO:0000259" key="3">
    <source>
        <dbReference type="PROSITE" id="PS50043"/>
    </source>
</evidence>
<dbReference type="SMART" id="SM00421">
    <property type="entry name" value="HTH_LUXR"/>
    <property type="match status" value="1"/>
</dbReference>
<dbReference type="InterPro" id="IPR016032">
    <property type="entry name" value="Sig_transdc_resp-reg_C-effctor"/>
</dbReference>
<evidence type="ECO:0000313" key="6">
    <source>
        <dbReference type="Proteomes" id="UP000019155"/>
    </source>
</evidence>
<dbReference type="PANTHER" id="PTHR43214:SF17">
    <property type="entry name" value="TRANSCRIPTIONAL REGULATORY PROTEIN RCSB"/>
    <property type="match status" value="1"/>
</dbReference>
<keyword evidence="2" id="KW-0597">Phosphoprotein</keyword>
<dbReference type="SMART" id="SM00448">
    <property type="entry name" value="REC"/>
    <property type="match status" value="1"/>
</dbReference>
<evidence type="ECO:0000256" key="1">
    <source>
        <dbReference type="ARBA" id="ARBA00023125"/>
    </source>
</evidence>
<evidence type="ECO:0000313" key="5">
    <source>
        <dbReference type="EMBL" id="ETY71227.1"/>
    </source>
</evidence>
<dbReference type="GO" id="GO:0000160">
    <property type="term" value="P:phosphorelay signal transduction system"/>
    <property type="evidence" value="ECO:0007669"/>
    <property type="project" value="InterPro"/>
</dbReference>
<evidence type="ECO:0000259" key="4">
    <source>
        <dbReference type="PROSITE" id="PS50110"/>
    </source>
</evidence>
<dbReference type="CDD" id="cd06170">
    <property type="entry name" value="LuxR_C_like"/>
    <property type="match status" value="1"/>
</dbReference>
<dbReference type="PRINTS" id="PR00038">
    <property type="entry name" value="HTHLUXR"/>
</dbReference>
<sequence>MSIRIGIVDNDPYALTVMKTLIERLDTGFEVIWTTDIGAVAISRCVNVAKCPDVLVTDMAMAGADGPEVSRAIRARTSQVGIVGVTSYTVSSFREAAALSGMQALVAKTDIANLRNAICDAAQGRAYQAPIGEEYAAAESDRISGATQTSGGETVRFMDLRDANNYIEDQQYLRHGKLSNKERETLRLYADGLSTKEIAERMGVSVTTISTFERRATMKLNARSRAHAIAICIRRHEF</sequence>
<evidence type="ECO:0000256" key="2">
    <source>
        <dbReference type="PROSITE-ProRule" id="PRU00169"/>
    </source>
</evidence>
<gene>
    <name evidence="5" type="ORF">BMOU_1258</name>
</gene>
<comment type="caution">
    <text evidence="5">The sequence shown here is derived from an EMBL/GenBank/DDBJ whole genome shotgun (WGS) entry which is preliminary data.</text>
</comment>
<name>W4N857_9BIFI</name>
<dbReference type="SUPFAM" id="SSF52172">
    <property type="entry name" value="CheY-like"/>
    <property type="match status" value="1"/>
</dbReference>
<protein>
    <submittedName>
        <fullName evidence="5">LuxR family transcriptional regulator</fullName>
    </submittedName>
</protein>
<dbReference type="AlphaFoldDB" id="W4N857"/>
<dbReference type="RefSeq" id="WP_034875889.1">
    <property type="nucleotide sequence ID" value="NZ_AZMV01000006.1"/>
</dbReference>
<dbReference type="Pfam" id="PF00196">
    <property type="entry name" value="GerE"/>
    <property type="match status" value="1"/>
</dbReference>
<dbReference type="Pfam" id="PF00072">
    <property type="entry name" value="Response_reg"/>
    <property type="match status" value="1"/>
</dbReference>
<proteinExistence type="predicted"/>
<accession>W4N857</accession>
<feature type="domain" description="Response regulatory" evidence="4">
    <location>
        <begin position="4"/>
        <end position="123"/>
    </location>
</feature>
<dbReference type="PANTHER" id="PTHR43214">
    <property type="entry name" value="TWO-COMPONENT RESPONSE REGULATOR"/>
    <property type="match status" value="1"/>
</dbReference>
<dbReference type="PROSITE" id="PS50043">
    <property type="entry name" value="HTH_LUXR_2"/>
    <property type="match status" value="1"/>
</dbReference>
<dbReference type="InterPro" id="IPR000792">
    <property type="entry name" value="Tscrpt_reg_LuxR_C"/>
</dbReference>
<dbReference type="InterPro" id="IPR039420">
    <property type="entry name" value="WalR-like"/>
</dbReference>
<dbReference type="PROSITE" id="PS50110">
    <property type="entry name" value="RESPONSE_REGULATORY"/>
    <property type="match status" value="1"/>
</dbReference>
<keyword evidence="1" id="KW-0238">DNA-binding</keyword>
<dbReference type="InterPro" id="IPR036388">
    <property type="entry name" value="WH-like_DNA-bd_sf"/>
</dbReference>
<dbReference type="PROSITE" id="PS00622">
    <property type="entry name" value="HTH_LUXR_1"/>
    <property type="match status" value="1"/>
</dbReference>
<dbReference type="OrthoDB" id="3243323at2"/>
<dbReference type="Proteomes" id="UP000019155">
    <property type="component" value="Unassembled WGS sequence"/>
</dbReference>
<dbReference type="GO" id="GO:0006355">
    <property type="term" value="P:regulation of DNA-templated transcription"/>
    <property type="evidence" value="ECO:0007669"/>
    <property type="project" value="InterPro"/>
</dbReference>
<feature type="domain" description="HTH luxR-type" evidence="3">
    <location>
        <begin position="171"/>
        <end position="236"/>
    </location>
</feature>
<reference evidence="5 6" key="1">
    <citation type="journal article" date="2014" name="Genome Announc.">
        <title>The Genome Sequence of Bifidobacterium moukalabense DSM 27321 Highlights the Close Phylogenetic Relatedness with the Bifidobacterium dentium Taxon.</title>
        <authorList>
            <person name="Lugli G.A."/>
            <person name="Duranti S."/>
            <person name="Milani C."/>
            <person name="Turroni F."/>
            <person name="Viappiani A."/>
            <person name="Mangifesta M."/>
            <person name="van Sinderen D."/>
            <person name="Ventura M."/>
        </authorList>
    </citation>
    <scope>NUCLEOTIDE SEQUENCE [LARGE SCALE GENOMIC DNA]</scope>
    <source>
        <strain evidence="5 6">DSM 27321</strain>
    </source>
</reference>
<dbReference type="PATRIC" id="fig|1435051.3.peg.1237"/>
<dbReference type="SUPFAM" id="SSF46894">
    <property type="entry name" value="C-terminal effector domain of the bipartite response regulators"/>
    <property type="match status" value="1"/>
</dbReference>
<dbReference type="STRING" id="1435051.BMOU_1258"/>
<dbReference type="InterPro" id="IPR011006">
    <property type="entry name" value="CheY-like_superfamily"/>
</dbReference>
<keyword evidence="6" id="KW-1185">Reference proteome</keyword>
<dbReference type="Gene3D" id="3.40.50.2300">
    <property type="match status" value="1"/>
</dbReference>
<dbReference type="GeneID" id="97502726"/>
<dbReference type="InterPro" id="IPR001789">
    <property type="entry name" value="Sig_transdc_resp-reg_receiver"/>
</dbReference>
<feature type="modified residue" description="4-aspartylphosphate" evidence="2">
    <location>
        <position position="58"/>
    </location>
</feature>
<organism evidence="5 6">
    <name type="scientific">Bifidobacterium moukalabense DSM 27321</name>
    <dbReference type="NCBI Taxonomy" id="1435051"/>
    <lineage>
        <taxon>Bacteria</taxon>
        <taxon>Bacillati</taxon>
        <taxon>Actinomycetota</taxon>
        <taxon>Actinomycetes</taxon>
        <taxon>Bifidobacteriales</taxon>
        <taxon>Bifidobacteriaceae</taxon>
        <taxon>Bifidobacterium</taxon>
    </lineage>
</organism>
<dbReference type="eggNOG" id="COG2197">
    <property type="taxonomic scope" value="Bacteria"/>
</dbReference>